<organism evidence="1 2">
    <name type="scientific">Candidatus Aramenus sulfurataquae</name>
    <dbReference type="NCBI Taxonomy" id="1326980"/>
    <lineage>
        <taxon>Archaea</taxon>
        <taxon>Thermoproteota</taxon>
        <taxon>Thermoprotei</taxon>
        <taxon>Sulfolobales</taxon>
        <taxon>Sulfolobaceae</taxon>
        <taxon>Candidatus Aramenus</taxon>
    </lineage>
</organism>
<accession>A0ACC6TN54</accession>
<protein>
    <submittedName>
        <fullName evidence="1">Uncharacterized protein</fullName>
    </submittedName>
</protein>
<name>A0ACC6TN54_9CREN</name>
<evidence type="ECO:0000313" key="2">
    <source>
        <dbReference type="Proteomes" id="UP000053480"/>
    </source>
</evidence>
<comment type="caution">
    <text evidence="1">The sequence shown here is derived from an EMBL/GenBank/DDBJ whole genome shotgun (WGS) entry which is preliminary data.</text>
</comment>
<dbReference type="Proteomes" id="UP000053480">
    <property type="component" value="Unassembled WGS sequence"/>
</dbReference>
<evidence type="ECO:0000313" key="1">
    <source>
        <dbReference type="EMBL" id="MEW9491156.1"/>
    </source>
</evidence>
<dbReference type="EMBL" id="JZWS03000002">
    <property type="protein sequence ID" value="MEW9491156.1"/>
    <property type="molecule type" value="Genomic_DNA"/>
</dbReference>
<proteinExistence type="predicted"/>
<reference evidence="1" key="1">
    <citation type="submission" date="2024-07" db="EMBL/GenBank/DDBJ databases">
        <title>Metagenome and Metagenome-Assembled Genomes of Archaea from a hot spring from the geothermal field of Los Azufres, Mexico.</title>
        <authorList>
            <person name="Marin-Paredes R."/>
            <person name="Martinez-Romero E."/>
            <person name="Servin-Garciduenas L.E."/>
        </authorList>
    </citation>
    <scope>NUCLEOTIDE SEQUENCE</scope>
    <source>
        <strain evidence="1">AZ1-454</strain>
    </source>
</reference>
<sequence length="104" mass="11832">MKPKKLILVTSDAHPLNKAFQNITDSISKELGIEKEVKTEDYSFLADYGEKDDFGMSWLPQLFVQMDDGKIYPILTNLPLDKSLKPDEEEGKKEALNKIKNLTS</sequence>
<gene>
    <name evidence="1" type="ORF">TQ35_0002995</name>
</gene>